<name>A0A5F8AP80_MACMU</name>
<reference evidence="3" key="1">
    <citation type="journal article" date="2007" name="Science">
        <title>Evolutionary and biomedical insights from the rhesus macaque genome.</title>
        <authorList>
            <person name="Gibbs R.A."/>
            <person name="Rogers J."/>
            <person name="Katze M.G."/>
            <person name="Bumgarner R."/>
            <person name="Weinstock G.M."/>
            <person name="Mardis E.R."/>
            <person name="Remington K.A."/>
            <person name="Strausberg R.L."/>
            <person name="Venter J.C."/>
            <person name="Wilson R.K."/>
            <person name="Batzer M.A."/>
            <person name="Bustamante C.D."/>
            <person name="Eichler E.E."/>
            <person name="Hahn M.W."/>
            <person name="Hardison R.C."/>
            <person name="Makova K.D."/>
            <person name="Miller W."/>
            <person name="Milosavljevic A."/>
            <person name="Palermo R.E."/>
            <person name="Siepel A."/>
            <person name="Sikela J.M."/>
            <person name="Attaway T."/>
            <person name="Bell S."/>
            <person name="Bernard K.E."/>
            <person name="Buhay C.J."/>
            <person name="Chandrabose M.N."/>
            <person name="Dao M."/>
            <person name="Davis C."/>
            <person name="Delehaunty K.D."/>
            <person name="Ding Y."/>
            <person name="Dinh H.H."/>
            <person name="Dugan-Rocha S."/>
            <person name="Fulton L.A."/>
            <person name="Gabisi R.A."/>
            <person name="Garner T.T."/>
            <person name="Godfrey J."/>
            <person name="Hawes A.C."/>
            <person name="Hernandez J."/>
            <person name="Hines S."/>
            <person name="Holder M."/>
            <person name="Hume J."/>
            <person name="Jhangiani S.N."/>
            <person name="Joshi V."/>
            <person name="Khan Z.M."/>
            <person name="Kirkness E.F."/>
            <person name="Cree A."/>
            <person name="Fowler R.G."/>
            <person name="Lee S."/>
            <person name="Lewis L.R."/>
            <person name="Li Z."/>
            <person name="Liu Y.-S."/>
            <person name="Moore S.M."/>
            <person name="Muzny D."/>
            <person name="Nazareth L.V."/>
            <person name="Ngo D.N."/>
            <person name="Okwuonu G.O."/>
            <person name="Pai G."/>
            <person name="Parker D."/>
            <person name="Paul H.A."/>
            <person name="Pfannkoch C."/>
            <person name="Pohl C.S."/>
            <person name="Rogers Y.-H.C."/>
            <person name="Ruiz S.J."/>
            <person name="Sabo A."/>
            <person name="Santibanez J."/>
            <person name="Schneider B.W."/>
            <person name="Smith S.M."/>
            <person name="Sodergren E."/>
            <person name="Svatek A.F."/>
            <person name="Utterback T.R."/>
            <person name="Vattathil S."/>
            <person name="Warren W."/>
            <person name="White C.S."/>
            <person name="Chinwalla A.T."/>
            <person name="Feng Y."/>
            <person name="Halpern A.L."/>
            <person name="Hillier L.W."/>
            <person name="Huang X."/>
            <person name="Minx P."/>
            <person name="Nelson J.O."/>
            <person name="Pepin K.H."/>
            <person name="Qin X."/>
            <person name="Sutton G.G."/>
            <person name="Venter E."/>
            <person name="Walenz B.P."/>
            <person name="Wallis J.W."/>
            <person name="Worley K.C."/>
            <person name="Yang S.-P."/>
            <person name="Jones S.M."/>
            <person name="Marra M.A."/>
            <person name="Rocchi M."/>
            <person name="Schein J.E."/>
            <person name="Baertsch R."/>
            <person name="Clarke L."/>
            <person name="Csuros M."/>
            <person name="Glasscock J."/>
            <person name="Harris R.A."/>
            <person name="Havlak P."/>
            <person name="Jackson A.R."/>
            <person name="Jiang H."/>
            <person name="Liu Y."/>
            <person name="Messina D.N."/>
            <person name="Shen Y."/>
            <person name="Song H.X.-Z."/>
            <person name="Wylie T."/>
            <person name="Zhang L."/>
            <person name="Birney E."/>
            <person name="Han K."/>
            <person name="Konkel M.K."/>
            <person name="Lee J."/>
            <person name="Smit A.F.A."/>
            <person name="Ullmer B."/>
            <person name="Wang H."/>
            <person name="Xing J."/>
            <person name="Burhans R."/>
            <person name="Cheng Z."/>
            <person name="Karro J.E."/>
            <person name="Ma J."/>
            <person name="Raney B."/>
            <person name="She X."/>
            <person name="Cox M.J."/>
            <person name="Demuth J.P."/>
            <person name="Dumas L.J."/>
            <person name="Han S.-G."/>
            <person name="Hopkins J."/>
            <person name="Karimpour-Fard A."/>
            <person name="Kim Y.H."/>
            <person name="Pollack J.R."/>
            <person name="Vinar T."/>
            <person name="Addo-Quaye C."/>
            <person name="Degenhardt J."/>
            <person name="Denby A."/>
            <person name="Hubisz M.J."/>
            <person name="Indap A."/>
            <person name="Kosiol C."/>
            <person name="Lahn B.T."/>
            <person name="Lawson H.A."/>
            <person name="Marklein A."/>
            <person name="Nielsen R."/>
            <person name="Vallender E.J."/>
            <person name="Clark A.G."/>
            <person name="Ferguson B."/>
            <person name="Hernandez R.D."/>
            <person name="Hirani K."/>
            <person name="Kehrer-Sawatzki H."/>
            <person name="Kolb J."/>
            <person name="Patil S."/>
            <person name="Pu L.-L."/>
            <person name="Ren Y."/>
            <person name="Smith D.G."/>
            <person name="Wheeler D.A."/>
            <person name="Schenck I."/>
            <person name="Ball E.V."/>
            <person name="Chen R."/>
            <person name="Cooper D.N."/>
            <person name="Giardine B."/>
            <person name="Hsu F."/>
            <person name="Kent W.J."/>
            <person name="Lesk A."/>
            <person name="Nelson D.L."/>
            <person name="O'brien W.E."/>
            <person name="Pruefer K."/>
            <person name="Stenson P.D."/>
            <person name="Wallace J.C."/>
            <person name="Ke H."/>
            <person name="Liu X.-M."/>
            <person name="Wang P."/>
            <person name="Xiang A.P."/>
            <person name="Yang F."/>
            <person name="Barber G.P."/>
            <person name="Haussler D."/>
            <person name="Karolchik D."/>
            <person name="Kern A.D."/>
            <person name="Kuhn R.M."/>
            <person name="Smith K.E."/>
            <person name="Zwieg A.S."/>
        </authorList>
    </citation>
    <scope>NUCLEOTIDE SEQUENCE [LARGE SCALE GENOMIC DNA]</scope>
    <source>
        <strain evidence="3">17573</strain>
    </source>
</reference>
<feature type="signal peptide" evidence="1">
    <location>
        <begin position="1"/>
        <end position="21"/>
    </location>
</feature>
<protein>
    <recommendedName>
        <fullName evidence="4">Secreted protein</fullName>
    </recommendedName>
</protein>
<organism evidence="2 3">
    <name type="scientific">Macaca mulatta</name>
    <name type="common">Rhesus macaque</name>
    <dbReference type="NCBI Taxonomy" id="9544"/>
    <lineage>
        <taxon>Eukaryota</taxon>
        <taxon>Metazoa</taxon>
        <taxon>Chordata</taxon>
        <taxon>Craniata</taxon>
        <taxon>Vertebrata</taxon>
        <taxon>Euteleostomi</taxon>
        <taxon>Mammalia</taxon>
        <taxon>Eutheria</taxon>
        <taxon>Euarchontoglires</taxon>
        <taxon>Primates</taxon>
        <taxon>Haplorrhini</taxon>
        <taxon>Catarrhini</taxon>
        <taxon>Cercopithecidae</taxon>
        <taxon>Cercopithecinae</taxon>
        <taxon>Macaca</taxon>
    </lineage>
</organism>
<evidence type="ECO:0000256" key="1">
    <source>
        <dbReference type="SAM" id="SignalP"/>
    </source>
</evidence>
<dbReference type="Proteomes" id="UP000006718">
    <property type="component" value="Chromosome 20"/>
</dbReference>
<reference evidence="2" key="4">
    <citation type="submission" date="2025-09" db="UniProtKB">
        <authorList>
            <consortium name="Ensembl"/>
        </authorList>
    </citation>
    <scope>IDENTIFICATION</scope>
    <source>
        <strain evidence="2">17573</strain>
    </source>
</reference>
<reference evidence="2" key="2">
    <citation type="submission" date="2019-01" db="EMBL/GenBank/DDBJ databases">
        <authorList>
            <person name="Graves T."/>
            <person name="Eichler E.E."/>
            <person name="Wilson R.K."/>
        </authorList>
    </citation>
    <scope>NUCLEOTIDE SEQUENCE [LARGE SCALE GENOMIC DNA]</scope>
    <source>
        <strain evidence="2">17573</strain>
    </source>
</reference>
<sequence>MFIYFLRQGLALLSRLGYSASVTAHSSLNLLVSSNPATSASSVAGTAGPCHHAQLTVLFYFFAESGGCFVSQPSLELLTSSSPLPSASQSARITGVSHYSRPNNHEIMY</sequence>
<dbReference type="GeneTree" id="ENSGT00940000166143"/>
<evidence type="ECO:0008006" key="4">
    <source>
        <dbReference type="Google" id="ProtNLM"/>
    </source>
</evidence>
<feature type="chain" id="PRO_5023837418" description="Secreted protein" evidence="1">
    <location>
        <begin position="22"/>
        <end position="109"/>
    </location>
</feature>
<accession>A0A5F8AP80</accession>
<dbReference type="Ensembl" id="ENSMMUT00000101558.1">
    <property type="protein sequence ID" value="ENSMMUP00000079646.1"/>
    <property type="gene ID" value="ENSMMUG00000051475.1"/>
</dbReference>
<dbReference type="InParanoid" id="A0A5F8AP80"/>
<evidence type="ECO:0000313" key="3">
    <source>
        <dbReference type="Proteomes" id="UP000006718"/>
    </source>
</evidence>
<dbReference type="VEuPathDB" id="HostDB:ENSMMUG00000051475"/>
<dbReference type="PRINTS" id="PR02045">
    <property type="entry name" value="F138DOMAIN"/>
</dbReference>
<dbReference type="PANTHER" id="PTHR12138:SF133">
    <property type="entry name" value="SECRETED PROTEIN"/>
    <property type="match status" value="1"/>
</dbReference>
<keyword evidence="3" id="KW-1185">Reference proteome</keyword>
<dbReference type="AlphaFoldDB" id="A0A5F8AP80"/>
<dbReference type="PANTHER" id="PTHR12138">
    <property type="entry name" value="PRIMATE-EXPANDED PROTEIN FAMILY"/>
    <property type="match status" value="1"/>
</dbReference>
<keyword evidence="1" id="KW-0732">Signal</keyword>
<dbReference type="Bgee" id="ENSMMUG00000051475">
    <property type="expression patterns" value="Expressed in spleen and 1 other cell type or tissue"/>
</dbReference>
<evidence type="ECO:0000313" key="2">
    <source>
        <dbReference type="Ensembl" id="ENSMMUP00000079646.1"/>
    </source>
</evidence>
<reference evidence="2" key="3">
    <citation type="submission" date="2025-08" db="UniProtKB">
        <authorList>
            <consortium name="Ensembl"/>
        </authorList>
    </citation>
    <scope>IDENTIFICATION</scope>
    <source>
        <strain evidence="2">17573</strain>
    </source>
</reference>
<proteinExistence type="predicted"/>